<sequence>MELAVPQSDYDSLEDVSPLKYRSVVAMVANSLTASFLFGFSIASINPTKDFIVIDFNWCPRDTAQPDNGLTTTCALATTYGSLITASPLIGAAFGCLVGGRLVSYGRIFSILIMHFLFFAGNILSGLSEGVLSLVSARIILGLGLGLSTYCIPLYISEVTPNKSRGTYGVFHQLFITVGIVVANLIGLPLGSAPASTWGTSLIASDLITDFQRWWWRFSLAIPALLSIVSTILLFTIFNYDTPHFMIMKNQYSEAAALLRRINEKTDVKEEYESVNQAIQNAKQLQSSSISVVKAFQSSNYRHVIIIAFFLLFFQQITGINLLITNSNNVFRSVGLDGSILTGLSVGLTGVNVLMTLPAIFIIDRYGRRSLLIAGVFGQTVAMVAGMVANFVDPTSQAVGIVSVFSTFLFIISFAVAYGPVPWVFLHEIFPVEIKQSVSSTATAINWVGAILVVLPSDFYLRNGSTLMFTIFSVTNVIALICMFFFIRETKGRSIDDSPYFVKKAQKELKV</sequence>
<evidence type="ECO:0000256" key="5">
    <source>
        <dbReference type="ARBA" id="ARBA00022989"/>
    </source>
</evidence>
<dbReference type="NCBIfam" id="TIGR00879">
    <property type="entry name" value="SP"/>
    <property type="match status" value="1"/>
</dbReference>
<evidence type="ECO:0000256" key="7">
    <source>
        <dbReference type="ARBA" id="ARBA00044637"/>
    </source>
</evidence>
<dbReference type="PANTHER" id="PTHR48022:SF2">
    <property type="entry name" value="PLASTIDIC GLUCOSE TRANSPORTER 4"/>
    <property type="match status" value="1"/>
</dbReference>
<dbReference type="PROSITE" id="PS00216">
    <property type="entry name" value="SUGAR_TRANSPORT_1"/>
    <property type="match status" value="1"/>
</dbReference>
<keyword evidence="15" id="KW-0813">Transport</keyword>
<evidence type="ECO:0000256" key="6">
    <source>
        <dbReference type="ARBA" id="ARBA00023136"/>
    </source>
</evidence>
<feature type="transmembrane region" description="Helical" evidence="16">
    <location>
        <begin position="24"/>
        <end position="45"/>
    </location>
</feature>
<feature type="transmembrane region" description="Helical" evidence="16">
    <location>
        <begin position="214"/>
        <end position="240"/>
    </location>
</feature>
<comment type="subcellular location">
    <subcellularLocation>
        <location evidence="1">Membrane</location>
        <topology evidence="1">Multi-pass membrane protein</topology>
    </subcellularLocation>
</comment>
<evidence type="ECO:0000256" key="12">
    <source>
        <dbReference type="ARBA" id="ARBA00044710"/>
    </source>
</evidence>
<evidence type="ECO:0000259" key="17">
    <source>
        <dbReference type="PROSITE" id="PS50850"/>
    </source>
</evidence>
<evidence type="ECO:0000256" key="13">
    <source>
        <dbReference type="ARBA" id="ARBA00044780"/>
    </source>
</evidence>
<dbReference type="InterPro" id="IPR003663">
    <property type="entry name" value="Sugar/inositol_transpt"/>
</dbReference>
<evidence type="ECO:0000256" key="16">
    <source>
        <dbReference type="SAM" id="Phobius"/>
    </source>
</evidence>
<comment type="catalytic activity">
    <reaction evidence="9">
        <text>D-xylose(out) = D-xylose(in)</text>
        <dbReference type="Rhea" id="RHEA:78427"/>
        <dbReference type="ChEBI" id="CHEBI:53455"/>
    </reaction>
    <physiologicalReaction direction="left-to-right" evidence="9">
        <dbReference type="Rhea" id="RHEA:78428"/>
    </physiologicalReaction>
</comment>
<feature type="transmembrane region" description="Helical" evidence="16">
    <location>
        <begin position="304"/>
        <end position="324"/>
    </location>
</feature>
<keyword evidence="18" id="KW-0762">Sugar transport</keyword>
<dbReference type="PRINTS" id="PR00171">
    <property type="entry name" value="SUGRTRNSPORT"/>
</dbReference>
<comment type="catalytic activity">
    <reaction evidence="7">
        <text>D-galactose(in) = D-galactose(out)</text>
        <dbReference type="Rhea" id="RHEA:34915"/>
        <dbReference type="ChEBI" id="CHEBI:4139"/>
    </reaction>
    <physiologicalReaction direction="right-to-left" evidence="7">
        <dbReference type="Rhea" id="RHEA:34917"/>
    </physiologicalReaction>
</comment>
<feature type="domain" description="Major facilitator superfamily (MFS) profile" evidence="17">
    <location>
        <begin position="27"/>
        <end position="491"/>
    </location>
</feature>
<feature type="transmembrane region" description="Helical" evidence="16">
    <location>
        <begin position="131"/>
        <end position="156"/>
    </location>
</feature>
<comment type="catalytic activity">
    <reaction evidence="12">
        <text>D-fructose(out) = D-fructose(in)</text>
        <dbReference type="Rhea" id="RHEA:60372"/>
        <dbReference type="ChEBI" id="CHEBI:37721"/>
    </reaction>
    <physiologicalReaction direction="left-to-right" evidence="12">
        <dbReference type="Rhea" id="RHEA:60373"/>
    </physiologicalReaction>
</comment>
<keyword evidence="19" id="KW-1185">Reference proteome</keyword>
<dbReference type="PROSITE" id="PS50850">
    <property type="entry name" value="MFS"/>
    <property type="match status" value="1"/>
</dbReference>
<accession>A0ABQ7JCP0</accession>
<evidence type="ECO:0000256" key="8">
    <source>
        <dbReference type="ARBA" id="ARBA00044648"/>
    </source>
</evidence>
<dbReference type="PROSITE" id="PS00217">
    <property type="entry name" value="SUGAR_TRANSPORT_2"/>
    <property type="match status" value="1"/>
</dbReference>
<comment type="similarity">
    <text evidence="2 15">Belongs to the major facilitator superfamily. Sugar transporter (TC 2.A.1.1) family.</text>
</comment>
<dbReference type="InterPro" id="IPR005828">
    <property type="entry name" value="MFS_sugar_transport-like"/>
</dbReference>
<keyword evidence="6 16" id="KW-0472">Membrane</keyword>
<dbReference type="Gene3D" id="1.20.1250.20">
    <property type="entry name" value="MFS general substrate transporter like domains"/>
    <property type="match status" value="1"/>
</dbReference>
<dbReference type="InterPro" id="IPR005829">
    <property type="entry name" value="Sugar_transporter_CS"/>
</dbReference>
<comment type="catalytic activity">
    <reaction evidence="11">
        <text>D-glucosamine(out) = D-glucosamine(in)</text>
        <dbReference type="Rhea" id="RHEA:78423"/>
        <dbReference type="ChEBI" id="CHEBI:58723"/>
    </reaction>
    <physiologicalReaction direction="left-to-right" evidence="11">
        <dbReference type="Rhea" id="RHEA:78424"/>
    </physiologicalReaction>
</comment>
<dbReference type="InterPro" id="IPR036259">
    <property type="entry name" value="MFS_trans_sf"/>
</dbReference>
<evidence type="ECO:0000256" key="3">
    <source>
        <dbReference type="ARBA" id="ARBA00011738"/>
    </source>
</evidence>
<evidence type="ECO:0000256" key="1">
    <source>
        <dbReference type="ARBA" id="ARBA00004141"/>
    </source>
</evidence>
<gene>
    <name evidence="18" type="primary">GT1</name>
    <name evidence="18" type="ORF">IE077_001614</name>
</gene>
<comment type="subunit">
    <text evidence="3">Homodimer.</text>
</comment>
<feature type="transmembrane region" description="Helical" evidence="16">
    <location>
        <begin position="80"/>
        <end position="98"/>
    </location>
</feature>
<evidence type="ECO:0000256" key="10">
    <source>
        <dbReference type="ARBA" id="ARBA00044662"/>
    </source>
</evidence>
<dbReference type="PANTHER" id="PTHR48022">
    <property type="entry name" value="PLASTIDIC GLUCOSE TRANSPORTER 4"/>
    <property type="match status" value="1"/>
</dbReference>
<feature type="transmembrane region" description="Helical" evidence="16">
    <location>
        <begin position="438"/>
        <end position="455"/>
    </location>
</feature>
<feature type="transmembrane region" description="Helical" evidence="16">
    <location>
        <begin position="370"/>
        <end position="392"/>
    </location>
</feature>
<organism evidence="18 19">
    <name type="scientific">Cardiosporidium cionae</name>
    <dbReference type="NCBI Taxonomy" id="476202"/>
    <lineage>
        <taxon>Eukaryota</taxon>
        <taxon>Sar</taxon>
        <taxon>Alveolata</taxon>
        <taxon>Apicomplexa</taxon>
        <taxon>Aconoidasida</taxon>
        <taxon>Nephromycida</taxon>
        <taxon>Cardiosporidium</taxon>
    </lineage>
</organism>
<keyword evidence="5 16" id="KW-1133">Transmembrane helix</keyword>
<evidence type="ECO:0000313" key="19">
    <source>
        <dbReference type="Proteomes" id="UP000823046"/>
    </source>
</evidence>
<proteinExistence type="inferred from homology"/>
<evidence type="ECO:0000256" key="2">
    <source>
        <dbReference type="ARBA" id="ARBA00010992"/>
    </source>
</evidence>
<dbReference type="Proteomes" id="UP000823046">
    <property type="component" value="Unassembled WGS sequence"/>
</dbReference>
<reference evidence="18 19" key="1">
    <citation type="journal article" date="2020" name="bioRxiv">
        <title>Metabolic contributions of an alphaproteobacterial endosymbiont in the apicomplexan Cardiosporidium cionae.</title>
        <authorList>
            <person name="Hunter E.S."/>
            <person name="Paight C.J."/>
            <person name="Lane C.E."/>
        </authorList>
    </citation>
    <scope>NUCLEOTIDE SEQUENCE [LARGE SCALE GENOMIC DNA]</scope>
    <source>
        <strain evidence="18">ESH_2018</strain>
    </source>
</reference>
<evidence type="ECO:0000256" key="15">
    <source>
        <dbReference type="RuleBase" id="RU003346"/>
    </source>
</evidence>
<feature type="transmembrane region" description="Helical" evidence="16">
    <location>
        <begin position="398"/>
        <end position="426"/>
    </location>
</feature>
<keyword evidence="4 16" id="KW-0812">Transmembrane</keyword>
<name>A0ABQ7JCP0_9APIC</name>
<comment type="function">
    <text evidence="14">Sodium-independent facilitative hexose transporter. Can transport D-glucose and D-fructose. Can transport D-mannose, D-galactose, D-xylose and D-glucosamine.</text>
</comment>
<evidence type="ECO:0000256" key="9">
    <source>
        <dbReference type="ARBA" id="ARBA00044656"/>
    </source>
</evidence>
<dbReference type="SUPFAM" id="SSF103473">
    <property type="entry name" value="MFS general substrate transporter"/>
    <property type="match status" value="1"/>
</dbReference>
<feature type="transmembrane region" description="Helical" evidence="16">
    <location>
        <begin position="467"/>
        <end position="487"/>
    </location>
</feature>
<evidence type="ECO:0000313" key="18">
    <source>
        <dbReference type="EMBL" id="KAF8821765.1"/>
    </source>
</evidence>
<comment type="catalytic activity">
    <reaction evidence="10">
        <text>D-mannose(out) = D-mannose(in)</text>
        <dbReference type="Rhea" id="RHEA:78391"/>
        <dbReference type="ChEBI" id="CHEBI:4208"/>
    </reaction>
    <physiologicalReaction direction="left-to-right" evidence="10">
        <dbReference type="Rhea" id="RHEA:78392"/>
    </physiologicalReaction>
</comment>
<feature type="transmembrane region" description="Helical" evidence="16">
    <location>
        <begin position="168"/>
        <end position="188"/>
    </location>
</feature>
<dbReference type="Pfam" id="PF00083">
    <property type="entry name" value="Sugar_tr"/>
    <property type="match status" value="1"/>
</dbReference>
<feature type="transmembrane region" description="Helical" evidence="16">
    <location>
        <begin position="344"/>
        <end position="363"/>
    </location>
</feature>
<dbReference type="EMBL" id="JADAQX010000131">
    <property type="protein sequence ID" value="KAF8821765.1"/>
    <property type="molecule type" value="Genomic_DNA"/>
</dbReference>
<protein>
    <recommendedName>
        <fullName evidence="13">Hexose transporter 1</fullName>
    </recommendedName>
</protein>
<comment type="catalytic activity">
    <reaction evidence="8">
        <text>D-glucose(out) = D-glucose(in)</text>
        <dbReference type="Rhea" id="RHEA:60376"/>
        <dbReference type="ChEBI" id="CHEBI:4167"/>
    </reaction>
    <physiologicalReaction direction="left-to-right" evidence="8">
        <dbReference type="Rhea" id="RHEA:60377"/>
    </physiologicalReaction>
</comment>
<dbReference type="InterPro" id="IPR050360">
    <property type="entry name" value="MFS_Sugar_Transporters"/>
</dbReference>
<evidence type="ECO:0000256" key="14">
    <source>
        <dbReference type="ARBA" id="ARBA00045752"/>
    </source>
</evidence>
<dbReference type="InterPro" id="IPR020846">
    <property type="entry name" value="MFS_dom"/>
</dbReference>
<comment type="caution">
    <text evidence="18">The sequence shown here is derived from an EMBL/GenBank/DDBJ whole genome shotgun (WGS) entry which is preliminary data.</text>
</comment>
<evidence type="ECO:0000256" key="4">
    <source>
        <dbReference type="ARBA" id="ARBA00022692"/>
    </source>
</evidence>
<evidence type="ECO:0000256" key="11">
    <source>
        <dbReference type="ARBA" id="ARBA00044668"/>
    </source>
</evidence>
<feature type="transmembrane region" description="Helical" evidence="16">
    <location>
        <begin position="105"/>
        <end position="125"/>
    </location>
</feature>